<feature type="domain" description="Coenzyme F420 hydrogenase/dehydrogenase beta subunit C-terminal" evidence="3">
    <location>
        <begin position="199"/>
        <end position="352"/>
    </location>
</feature>
<dbReference type="GO" id="GO:0033354">
    <property type="term" value="P:chlorophyll cycle"/>
    <property type="evidence" value="ECO:0007669"/>
    <property type="project" value="TreeGrafter"/>
</dbReference>
<evidence type="ECO:0000256" key="1">
    <source>
        <dbReference type="SAM" id="MobiDB-lite"/>
    </source>
</evidence>
<feature type="compositionally biased region" description="Basic residues" evidence="1">
    <location>
        <begin position="13"/>
        <end position="26"/>
    </location>
</feature>
<dbReference type="InterPro" id="IPR007525">
    <property type="entry name" value="FrhB_FdhB_C"/>
</dbReference>
<dbReference type="PANTHER" id="PTHR31332">
    <property type="entry name" value="7-HYDROXYMETHYL CHLOROPHYLL A REDUCTASE, CHLOROPLASTIC"/>
    <property type="match status" value="1"/>
</dbReference>
<dbReference type="InterPro" id="IPR007516">
    <property type="entry name" value="Co_F420_Hydgase/DH_bsu_N"/>
</dbReference>
<keyword evidence="5" id="KW-1185">Reference proteome</keyword>
<evidence type="ECO:0000313" key="5">
    <source>
        <dbReference type="Proteomes" id="UP000660262"/>
    </source>
</evidence>
<protein>
    <recommendedName>
        <fullName evidence="6">Coenzyme F420 hydrogenase/dehydrogenase beta subunit C-terminal domain-containing protein</fullName>
    </recommendedName>
</protein>
<dbReference type="Pfam" id="PF04422">
    <property type="entry name" value="FrhB_FdhB_N"/>
    <property type="match status" value="1"/>
</dbReference>
<feature type="compositionally biased region" description="Polar residues" evidence="1">
    <location>
        <begin position="1"/>
        <end position="12"/>
    </location>
</feature>
<evidence type="ECO:0000259" key="2">
    <source>
        <dbReference type="Pfam" id="PF04422"/>
    </source>
</evidence>
<feature type="region of interest" description="Disordered" evidence="1">
    <location>
        <begin position="1"/>
        <end position="51"/>
    </location>
</feature>
<dbReference type="OrthoDB" id="191568at2759"/>
<feature type="domain" description="Coenzyme F420 hydrogenase/dehydrogenase beta subunit N-terminal" evidence="2">
    <location>
        <begin position="116"/>
        <end position="191"/>
    </location>
</feature>
<dbReference type="Proteomes" id="UP000660262">
    <property type="component" value="Unassembled WGS sequence"/>
</dbReference>
<dbReference type="EMBL" id="BNJQ01000021">
    <property type="protein sequence ID" value="GHP08672.1"/>
    <property type="molecule type" value="Genomic_DNA"/>
</dbReference>
<feature type="compositionally biased region" description="Low complexity" evidence="1">
    <location>
        <begin position="27"/>
        <end position="40"/>
    </location>
</feature>
<dbReference type="Pfam" id="PF04432">
    <property type="entry name" value="FrhB_FdhB_C"/>
    <property type="match status" value="1"/>
</dbReference>
<dbReference type="PANTHER" id="PTHR31332:SF0">
    <property type="entry name" value="7-HYDROXYMETHYL CHLOROPHYLL A REDUCTASE, CHLOROPLASTIC"/>
    <property type="match status" value="1"/>
</dbReference>
<name>A0A830HP06_9CHLO</name>
<evidence type="ECO:0000259" key="3">
    <source>
        <dbReference type="Pfam" id="PF04432"/>
    </source>
</evidence>
<evidence type="ECO:0008006" key="6">
    <source>
        <dbReference type="Google" id="ProtNLM"/>
    </source>
</evidence>
<organism evidence="4 5">
    <name type="scientific">Pycnococcus provasolii</name>
    <dbReference type="NCBI Taxonomy" id="41880"/>
    <lineage>
        <taxon>Eukaryota</taxon>
        <taxon>Viridiplantae</taxon>
        <taxon>Chlorophyta</taxon>
        <taxon>Pseudoscourfieldiophyceae</taxon>
        <taxon>Pseudoscourfieldiales</taxon>
        <taxon>Pycnococcaceae</taxon>
        <taxon>Pycnococcus</taxon>
    </lineage>
</organism>
<gene>
    <name evidence="4" type="ORF">PPROV_000740900</name>
</gene>
<sequence length="471" mass="52276">MALSKRTTPNQSTRRHAAAHSRRHPCRAVPASSSSTSPSARGMKPGTPRQLYPAKEHCSRCGLCDTKHIASVKEACAFLGEGMGRMGALEEVVHGRRRNESAENDEAMFGVTQDIFYATNTRPQAGVQWTGIVTEMALRALEEGVVEGVICTSAEENDRLAAKPILATTRDEVLSSGGVKPCYSPTLSVLEEVEARGLKRIMFIGVGCQVQALRSIESALGLEKLYVVGTNCTDNGDREGLDKFLKAASSSPETVVGYEFMQDYRVHLKHTKGSTIENDYEEVPYFCLPSNHLAHGVIGEPCRSCFDYTNGLADVVVGYMAVPWRRMEMTKHATYVTVRNDRGREMVDLVRDRLSRERVEDHRGIIGREGLVVQTVEADDLAYFGRGPDQGAPRFVGELIATLLEFLGPRGMEFARYSIEYHYIRNYLHTMRTFDGVKTKDASQHIPSYAKAIVEKYNKAGDVDKLLKVEK</sequence>
<evidence type="ECO:0000313" key="4">
    <source>
        <dbReference type="EMBL" id="GHP08672.1"/>
    </source>
</evidence>
<proteinExistence type="predicted"/>
<dbReference type="InterPro" id="IPR045220">
    <property type="entry name" value="FRHB/FDHB/HCAR-like"/>
</dbReference>
<dbReference type="GO" id="GO:0090415">
    <property type="term" value="F:7-hydroxymethyl chlorophyll a reductase activity"/>
    <property type="evidence" value="ECO:0007669"/>
    <property type="project" value="TreeGrafter"/>
</dbReference>
<dbReference type="AlphaFoldDB" id="A0A830HP06"/>
<accession>A0A830HP06</accession>
<reference evidence="4" key="1">
    <citation type="submission" date="2020-10" db="EMBL/GenBank/DDBJ databases">
        <title>Unveiling of a novel bifunctional photoreceptor, Dualchrome1, isolated from a cosmopolitan green alga.</title>
        <authorList>
            <person name="Suzuki S."/>
            <person name="Kawachi M."/>
        </authorList>
    </citation>
    <scope>NUCLEOTIDE SEQUENCE</scope>
    <source>
        <strain evidence="4">NIES 2893</strain>
    </source>
</reference>
<dbReference type="GO" id="GO:0009507">
    <property type="term" value="C:chloroplast"/>
    <property type="evidence" value="ECO:0007669"/>
    <property type="project" value="TreeGrafter"/>
</dbReference>
<comment type="caution">
    <text evidence="4">The sequence shown here is derived from an EMBL/GenBank/DDBJ whole genome shotgun (WGS) entry which is preliminary data.</text>
</comment>